<dbReference type="Proteomes" id="UP001189429">
    <property type="component" value="Unassembled WGS sequence"/>
</dbReference>
<protein>
    <recommendedName>
        <fullName evidence="4">Fibrous sheath-interacting protein 1</fullName>
    </recommendedName>
</protein>
<feature type="region of interest" description="Disordered" evidence="1">
    <location>
        <begin position="233"/>
        <end position="257"/>
    </location>
</feature>
<feature type="non-terminal residue" evidence="2">
    <location>
        <position position="1"/>
    </location>
</feature>
<evidence type="ECO:0000313" key="3">
    <source>
        <dbReference type="Proteomes" id="UP001189429"/>
    </source>
</evidence>
<gene>
    <name evidence="2" type="ORF">PCOR1329_LOCUS43656</name>
</gene>
<feature type="region of interest" description="Disordered" evidence="1">
    <location>
        <begin position="1"/>
        <end position="153"/>
    </location>
</feature>
<name>A0ABN9TZX8_9DINO</name>
<feature type="compositionally biased region" description="Basic and acidic residues" evidence="1">
    <location>
        <begin position="80"/>
        <end position="97"/>
    </location>
</feature>
<evidence type="ECO:0000256" key="1">
    <source>
        <dbReference type="SAM" id="MobiDB-lite"/>
    </source>
</evidence>
<reference evidence="2" key="1">
    <citation type="submission" date="2023-10" db="EMBL/GenBank/DDBJ databases">
        <authorList>
            <person name="Chen Y."/>
            <person name="Shah S."/>
            <person name="Dougan E. K."/>
            <person name="Thang M."/>
            <person name="Chan C."/>
        </authorList>
    </citation>
    <scope>NUCLEOTIDE SEQUENCE [LARGE SCALE GENOMIC DNA]</scope>
</reference>
<organism evidence="2 3">
    <name type="scientific">Prorocentrum cordatum</name>
    <dbReference type="NCBI Taxonomy" id="2364126"/>
    <lineage>
        <taxon>Eukaryota</taxon>
        <taxon>Sar</taxon>
        <taxon>Alveolata</taxon>
        <taxon>Dinophyceae</taxon>
        <taxon>Prorocentrales</taxon>
        <taxon>Prorocentraceae</taxon>
        <taxon>Prorocentrum</taxon>
    </lineage>
</organism>
<sequence>ELGAELEKRESLIAQLRSQLSGPGGDSQPHMIDVGDSEGSGVRVPEQPLEEASASREPEQPPTVPSVTREPEQPPTVEGTIHETEQPIEEATVREPEQPLIEVNDVRTPPLEEVTPVCQADPVPEIGPLSGARGSQSDTPADAETIPGGPQEMKFGAHIKNLKENGAKEDWATWDDEMGDALFADGVPPELASQLAATPSVAVDGAAAAADAEISSTDDEEMKAAKRVSRLLAEQPRDDDIDSAVKASQDQQKLDEARRCKMEVEHLTAAIIASKKTVPPEIYADRCPEAAPSGGRGQLASHAGAAGPSGCPPSVPATPQGQSQEAQGDKVGGGLADGDAAGGMQKAPSG</sequence>
<dbReference type="EMBL" id="CAUYUJ010015248">
    <property type="protein sequence ID" value="CAK0851516.1"/>
    <property type="molecule type" value="Genomic_DNA"/>
</dbReference>
<keyword evidence="3" id="KW-1185">Reference proteome</keyword>
<evidence type="ECO:0000313" key="2">
    <source>
        <dbReference type="EMBL" id="CAK0851516.1"/>
    </source>
</evidence>
<feature type="region of interest" description="Disordered" evidence="1">
    <location>
        <begin position="281"/>
        <end position="350"/>
    </location>
</feature>
<accession>A0ABN9TZX8</accession>
<comment type="caution">
    <text evidence="2">The sequence shown here is derived from an EMBL/GenBank/DDBJ whole genome shotgun (WGS) entry which is preliminary data.</text>
</comment>
<feature type="compositionally biased region" description="Polar residues" evidence="1">
    <location>
        <begin position="317"/>
        <end position="326"/>
    </location>
</feature>
<proteinExistence type="predicted"/>
<evidence type="ECO:0008006" key="4">
    <source>
        <dbReference type="Google" id="ProtNLM"/>
    </source>
</evidence>
<feature type="compositionally biased region" description="Basic and acidic residues" evidence="1">
    <location>
        <begin position="1"/>
        <end position="11"/>
    </location>
</feature>